<dbReference type="InterPro" id="IPR000253">
    <property type="entry name" value="FHA_dom"/>
</dbReference>
<feature type="compositionally biased region" description="Basic and acidic residues" evidence="7">
    <location>
        <begin position="111"/>
        <end position="134"/>
    </location>
</feature>
<feature type="compositionally biased region" description="Low complexity" evidence="7">
    <location>
        <begin position="1134"/>
        <end position="1144"/>
    </location>
</feature>
<feature type="compositionally biased region" description="Low complexity" evidence="7">
    <location>
        <begin position="1886"/>
        <end position="1902"/>
    </location>
</feature>
<dbReference type="OMA" id="GCVVEEF"/>
<keyword evidence="5" id="KW-0862">Zinc</keyword>
<dbReference type="SUPFAM" id="SSF49879">
    <property type="entry name" value="SMAD/FHA domain"/>
    <property type="match status" value="2"/>
</dbReference>
<feature type="compositionally biased region" description="Low complexity" evidence="7">
    <location>
        <begin position="332"/>
        <end position="342"/>
    </location>
</feature>
<feature type="region of interest" description="Disordered" evidence="7">
    <location>
        <begin position="228"/>
        <end position="342"/>
    </location>
</feature>
<dbReference type="OrthoDB" id="6105938at2759"/>
<dbReference type="SUPFAM" id="SSF57850">
    <property type="entry name" value="RING/U-box"/>
    <property type="match status" value="1"/>
</dbReference>
<evidence type="ECO:0000256" key="1">
    <source>
        <dbReference type="ARBA" id="ARBA00005797"/>
    </source>
</evidence>
<feature type="compositionally biased region" description="Basic and acidic residues" evidence="7">
    <location>
        <begin position="1322"/>
        <end position="1349"/>
    </location>
</feature>
<keyword evidence="12" id="KW-1185">Reference proteome</keyword>
<dbReference type="PROSITE" id="PS00518">
    <property type="entry name" value="ZF_RING_1"/>
    <property type="match status" value="1"/>
</dbReference>
<feature type="compositionally biased region" description="Basic and acidic residues" evidence="7">
    <location>
        <begin position="1209"/>
        <end position="1221"/>
    </location>
</feature>
<proteinExistence type="inferred from homology"/>
<feature type="compositionally biased region" description="Low complexity" evidence="7">
    <location>
        <begin position="1774"/>
        <end position="1787"/>
    </location>
</feature>
<protein>
    <recommendedName>
        <fullName evidence="2">E3 ubiquitin-protein ligase CHFR</fullName>
    </recommendedName>
</protein>
<evidence type="ECO:0000256" key="4">
    <source>
        <dbReference type="ARBA" id="ARBA00022771"/>
    </source>
</evidence>
<reference evidence="10" key="2">
    <citation type="submission" date="2011-03" db="EMBL/GenBank/DDBJ databases">
        <title>Comparative genomics and transcriptomics of Neospora caninum and Toxoplasma gondii.</title>
        <authorList>
            <person name="Reid A.J."/>
            <person name="Sohal A."/>
            <person name="Harris D."/>
            <person name="Quail M."/>
            <person name="Sanders M."/>
            <person name="Berriman M."/>
            <person name="Wastling J.M."/>
            <person name="Pain A."/>
        </authorList>
    </citation>
    <scope>NUCLEOTIDE SEQUENCE</scope>
    <source>
        <strain evidence="10">Liverpool</strain>
    </source>
</reference>
<dbReference type="InterPro" id="IPR017907">
    <property type="entry name" value="Znf_RING_CS"/>
</dbReference>
<dbReference type="CDD" id="cd00060">
    <property type="entry name" value="FHA"/>
    <property type="match status" value="2"/>
</dbReference>
<evidence type="ECO:0000259" key="8">
    <source>
        <dbReference type="PROSITE" id="PS50006"/>
    </source>
</evidence>
<dbReference type="PANTHER" id="PTHR23327:SF51">
    <property type="entry name" value="TRANSCRIPTIONAL REGULATOR OF YEAST FORM ADHERENCE 3"/>
    <property type="match status" value="1"/>
</dbReference>
<feature type="region of interest" description="Disordered" evidence="7">
    <location>
        <begin position="473"/>
        <end position="495"/>
    </location>
</feature>
<feature type="compositionally biased region" description="Polar residues" evidence="7">
    <location>
        <begin position="1711"/>
        <end position="1733"/>
    </location>
</feature>
<dbReference type="eggNOG" id="KOG4159">
    <property type="taxonomic scope" value="Eukaryota"/>
</dbReference>
<dbReference type="VEuPathDB" id="ToxoDB:NCLIV_021240"/>
<feature type="compositionally biased region" description="Acidic residues" evidence="7">
    <location>
        <begin position="1423"/>
        <end position="1438"/>
    </location>
</feature>
<feature type="compositionally biased region" description="Basic and acidic residues" evidence="7">
    <location>
        <begin position="958"/>
        <end position="968"/>
    </location>
</feature>
<dbReference type="GO" id="GO:0008270">
    <property type="term" value="F:zinc ion binding"/>
    <property type="evidence" value="ECO:0007669"/>
    <property type="project" value="UniProtKB-KW"/>
</dbReference>
<dbReference type="PROSITE" id="PS50089">
    <property type="entry name" value="ZF_RING_2"/>
    <property type="match status" value="1"/>
</dbReference>
<dbReference type="InterPro" id="IPR001841">
    <property type="entry name" value="Znf_RING"/>
</dbReference>
<feature type="compositionally biased region" description="Low complexity" evidence="7">
    <location>
        <begin position="1642"/>
        <end position="1691"/>
    </location>
</feature>
<feature type="region of interest" description="Disordered" evidence="7">
    <location>
        <begin position="1041"/>
        <end position="1356"/>
    </location>
</feature>
<feature type="domain" description="RING-type" evidence="9">
    <location>
        <begin position="392"/>
        <end position="430"/>
    </location>
</feature>
<feature type="region of interest" description="Disordered" evidence="7">
    <location>
        <begin position="869"/>
        <end position="896"/>
    </location>
</feature>
<dbReference type="GeneID" id="13444258"/>
<feature type="region of interest" description="Disordered" evidence="7">
    <location>
        <begin position="1772"/>
        <end position="1902"/>
    </location>
</feature>
<dbReference type="Pfam" id="PF00498">
    <property type="entry name" value="FHA"/>
    <property type="match status" value="2"/>
</dbReference>
<evidence type="ECO:0000256" key="2">
    <source>
        <dbReference type="ARBA" id="ARBA00017908"/>
    </source>
</evidence>
<dbReference type="Gene3D" id="3.30.40.10">
    <property type="entry name" value="Zinc/RING finger domain, C3HC4 (zinc finger)"/>
    <property type="match status" value="1"/>
</dbReference>
<evidence type="ECO:0000256" key="6">
    <source>
        <dbReference type="PROSITE-ProRule" id="PRU00175"/>
    </source>
</evidence>
<dbReference type="SMART" id="SM00240">
    <property type="entry name" value="FHA"/>
    <property type="match status" value="2"/>
</dbReference>
<evidence type="ECO:0000256" key="7">
    <source>
        <dbReference type="SAM" id="MobiDB-lite"/>
    </source>
</evidence>
<feature type="compositionally biased region" description="Acidic residues" evidence="7">
    <location>
        <begin position="1488"/>
        <end position="1497"/>
    </location>
</feature>
<feature type="compositionally biased region" description="Basic and acidic residues" evidence="7">
    <location>
        <begin position="978"/>
        <end position="1004"/>
    </location>
</feature>
<dbReference type="EMBL" id="LN714481">
    <property type="protein sequence ID" value="CEL66304.1"/>
    <property type="molecule type" value="Genomic_DNA"/>
</dbReference>
<evidence type="ECO:0000256" key="3">
    <source>
        <dbReference type="ARBA" id="ARBA00022723"/>
    </source>
</evidence>
<organism evidence="10 12">
    <name type="scientific">Neospora caninum (strain Liverpool)</name>
    <dbReference type="NCBI Taxonomy" id="572307"/>
    <lineage>
        <taxon>Eukaryota</taxon>
        <taxon>Sar</taxon>
        <taxon>Alveolata</taxon>
        <taxon>Apicomplexa</taxon>
        <taxon>Conoidasida</taxon>
        <taxon>Coccidia</taxon>
        <taxon>Eucoccidiorida</taxon>
        <taxon>Eimeriorina</taxon>
        <taxon>Sarcocystidae</taxon>
        <taxon>Neospora</taxon>
    </lineage>
</organism>
<dbReference type="InterPro" id="IPR013083">
    <property type="entry name" value="Znf_RING/FYVE/PHD"/>
</dbReference>
<feature type="domain" description="FHA" evidence="8">
    <location>
        <begin position="1523"/>
        <end position="1584"/>
    </location>
</feature>
<sequence length="1921" mass="201972">MPLNKRKGGNPEVRTEREGNGATAREASLFPTNGSGGRRWRARRRASVREEARRQGTSAAVASAVPAVLETRLVGEAEEDSGNTGESNSKRSPKASQGSKQTADSMSAGERGPDQRGNKHSERQKVDPCARARAMEATSSWAYGRGAASETGDGEEEPGAGVSTSRLEAGNVGGAMCNETGVQRTPSDRHPSPCPSAAPRASRETDLVPCLHSLPASTLAASAGPAATLFSSPLGASASSPRPSAHEPTACRPGSLSPDRTGATSSVPASSSPQSVPSSSRPQFSGGSPSPSLASAFASASSARSSFPFRAAPKDRPQPDPPQGCEWPSPGPASSSRAPTSSCRLCPDSPLLPPTAPGTDPAAALLSPVASSSSSAEEEPAVLASLRKELTCSICLELLQLPVTVDCGHTFCRYCISHNKIDRRACPLCRQPLSLSSSLSINTVLANLLTLLGMRRGKKGGFPAWTLVAKEAGNAPTGGGKTASGASSESREVSATGPSCAGCLSAERGEAATHAGSIAATGQRDGAIASLGVPQKPAEPGSQPERLAAPQCEAPSVPPADSPLDASPLAPAAAGVSGDDLLEPAVEVRAPTAEWWAETCVKPKLAMPLVLRLLLRELGEDSIVFFDDLVGCVVEEFEKKELWSAQRWLFTLQDLETFARLVRFDREDQRASQERIRLWVEDYVDAMPRVCSRRFITDPVSGCRGRIMMRVLPDPQHKIESRVVDSADIRHSLPWDLGRHHQSLIHIPHSSVSLSHLQLLPQPGAEADELAVLDLGSTIGTMLLIDGTHTLQSGDVIHLGDRIEIAVEIVPARLIRQLAKRRQRERKPGKMSVRSIDGLDFPAELSRSGQDGGAGDCCWRQPYRQQLSSERGWPSLAGTEVARGPHTKGAFPSSFHPSGVSGAAGAIVWPAGSGAETVGDTVGMGLDKERLGLALGLPTRISNAGLFGEPKAKGRRGSRGEGRGERTARNATHGRLKQPQETRDTLRGERPSGGKRDNEDRETARLERRRLRKLLEAVPPNPFLDMQWIRSRKECFSVPRPAVEGQSQHRGGTRQPGDSDSGADWCSQSQVRSHPLHSSAHPHQREARANAPMRFSVVDPATKDGKTGCPFPSHIPPSHVPSTACTASPEESRGSGCRSRSPPETQVGDSEKDTRLFTPCEGSTGAPSRAETRGALADAGRSSAGGHSQERHSTASTVAPLSSAASRRAPTDAEPRRRETSAPEAGGGEAARFSVGLHPGARRSDSTDSGRTSEPLPPLPRLGSTGMPARSELSPVSADVERGAVNRVAPQSQYSLCVEDPFTGSRCLPLERRDTSAPLDGGRGHEEAWKDRTGERGPSREAKEEEGRGNRPTSQVTADTALPCLLQCPSAPLSGAASVYAGTAESIAFSSPRRELRSSLSPTSVSRDPTQDEDVARWLGSNESEEDLSDDSSDEDLSDWVRPGETEPLDSFLLLRITDAPTAGAASSHLPSVSSAAGGNRSRNENAPADEESDGLEGADRQTSKSLSLLPPGFAEWASPTGVVLGRGPHNPLRGFKKIAVTTNNGYISRVHCLIYYDGSRPPNQRWVLKDASTLGTYLRLKPFEPRPCPLTPKCILKVGQCKVEISLRGSASPVPASRNIGGTVSSAVVRESRGDPPPASGPSTSDSSSTSARPRASHASAPPSGTSSDEASSAFSSNLLSQRSSASSRPSTPPREGFASLFRLPLFGSSQPEAATSRGPPSSTDARTSAPSSCRGVSDRTRVSEAVSASASRAVSPVHSFVSGASFTTAWAPSPSSSVDLSSSDVGFGNGGRRTGPPTRCPRHMAPSSSLTRAPPLQHLLREPSLASLQLSPSPPRRLNSDPLPAATFPASHVAHGETGPRTQANTRGAQSRVYASGRGSGREPFPAALPAFSPPSSGGLRELTIASSAGCSSSAFAPP</sequence>
<feature type="region of interest" description="Disordered" evidence="7">
    <location>
        <begin position="942"/>
        <end position="1004"/>
    </location>
</feature>
<feature type="compositionally biased region" description="Low complexity" evidence="7">
    <location>
        <begin position="265"/>
        <end position="311"/>
    </location>
</feature>
<evidence type="ECO:0000256" key="5">
    <source>
        <dbReference type="ARBA" id="ARBA00022833"/>
    </source>
</evidence>
<reference evidence="10" key="1">
    <citation type="submission" date="2011-02" db="EMBL/GenBank/DDBJ databases">
        <authorList>
            <person name="Aslett M."/>
        </authorList>
    </citation>
    <scope>NUCLEOTIDE SEQUENCE</scope>
    <source>
        <strain evidence="10">Liverpool</strain>
    </source>
</reference>
<feature type="region of interest" description="Disordered" evidence="7">
    <location>
        <begin position="1711"/>
        <end position="1742"/>
    </location>
</feature>
<evidence type="ECO:0000313" key="11">
    <source>
        <dbReference type="EMBL" id="CEL66304.1"/>
    </source>
</evidence>
<name>F0VF42_NEOCL</name>
<evidence type="ECO:0000313" key="12">
    <source>
        <dbReference type="Proteomes" id="UP000007494"/>
    </source>
</evidence>
<feature type="compositionally biased region" description="Low complexity" evidence="7">
    <location>
        <begin position="1825"/>
        <end position="1846"/>
    </location>
</feature>
<feature type="region of interest" description="Disordered" evidence="7">
    <location>
        <begin position="531"/>
        <end position="573"/>
    </location>
</feature>
<dbReference type="Gene3D" id="2.60.200.20">
    <property type="match status" value="2"/>
</dbReference>
<feature type="compositionally biased region" description="Polar residues" evidence="7">
    <location>
        <begin position="1862"/>
        <end position="1871"/>
    </location>
</feature>
<reference evidence="11" key="4">
    <citation type="journal article" date="2015" name="PLoS ONE">
        <title>Comprehensive Evaluation of Toxoplasma gondii VEG and Neospora caninum LIV Genomes with Tachyzoite Stage Transcriptome and Proteome Defines Novel Transcript Features.</title>
        <authorList>
            <person name="Ramaprasad A."/>
            <person name="Mourier T."/>
            <person name="Naeem R."/>
            <person name="Malas T.B."/>
            <person name="Moussa E."/>
            <person name="Panigrahi A."/>
            <person name="Vermont S.J."/>
            <person name="Otto T.D."/>
            <person name="Wastling J."/>
            <person name="Pain A."/>
        </authorList>
    </citation>
    <scope>NUCLEOTIDE SEQUENCE</scope>
    <source>
        <strain evidence="11">Liverpool</strain>
    </source>
</reference>
<keyword evidence="4 6" id="KW-0863">Zinc-finger</keyword>
<feature type="compositionally biased region" description="Low complexity" evidence="7">
    <location>
        <begin position="562"/>
        <end position="573"/>
    </location>
</feature>
<dbReference type="Proteomes" id="UP000007494">
    <property type="component" value="Chromosome VIIa"/>
</dbReference>
<feature type="compositionally biased region" description="Low complexity" evidence="7">
    <location>
        <begin position="58"/>
        <end position="68"/>
    </location>
</feature>
<feature type="region of interest" description="Disordered" evidence="7">
    <location>
        <begin position="1"/>
        <end position="204"/>
    </location>
</feature>
<dbReference type="PANTHER" id="PTHR23327">
    <property type="entry name" value="RING FINGER PROTEIN 127"/>
    <property type="match status" value="1"/>
</dbReference>
<evidence type="ECO:0000313" key="10">
    <source>
        <dbReference type="EMBL" id="CBZ52336.1"/>
    </source>
</evidence>
<comment type="similarity">
    <text evidence="1">Belongs to the CHFR family.</text>
</comment>
<gene>
    <name evidence="11" type="ORF">BN1204_021240</name>
    <name evidence="10" type="ORF">NCLIV_021240</name>
</gene>
<dbReference type="PROSITE" id="PS50006">
    <property type="entry name" value="FHA_DOMAIN"/>
    <property type="match status" value="1"/>
</dbReference>
<dbReference type="Pfam" id="PF15227">
    <property type="entry name" value="zf-C3HC4_4"/>
    <property type="match status" value="1"/>
</dbReference>
<feature type="region of interest" description="Disordered" evidence="7">
    <location>
        <begin position="1626"/>
        <end position="1699"/>
    </location>
</feature>
<dbReference type="RefSeq" id="XP_003882368.1">
    <property type="nucleotide sequence ID" value="XM_003882319.1"/>
</dbReference>
<keyword evidence="3" id="KW-0479">Metal-binding</keyword>
<dbReference type="InterPro" id="IPR008984">
    <property type="entry name" value="SMAD_FHA_dom_sf"/>
</dbReference>
<feature type="compositionally biased region" description="Polar residues" evidence="7">
    <location>
        <begin position="94"/>
        <end position="105"/>
    </location>
</feature>
<accession>F0VF42</accession>
<feature type="region of interest" description="Disordered" evidence="7">
    <location>
        <begin position="1390"/>
        <end position="1443"/>
    </location>
</feature>
<evidence type="ECO:0000259" key="9">
    <source>
        <dbReference type="PROSITE" id="PS50089"/>
    </source>
</evidence>
<dbReference type="EMBL" id="FR823388">
    <property type="protein sequence ID" value="CBZ52336.1"/>
    <property type="molecule type" value="Genomic_DNA"/>
</dbReference>
<dbReference type="SMART" id="SM00184">
    <property type="entry name" value="RING"/>
    <property type="match status" value="1"/>
</dbReference>
<dbReference type="InParanoid" id="F0VF42"/>
<reference evidence="12" key="3">
    <citation type="journal article" date="2012" name="PLoS Pathog.">
        <title>Comparative genomics of the apicomplexan parasites Toxoplasma gondii and Neospora caninum: Coccidia differing in host range and transmission strategy.</title>
        <authorList>
            <person name="Reid A.J."/>
            <person name="Vermont S.J."/>
            <person name="Cotton J.A."/>
            <person name="Harris D."/>
            <person name="Hill-Cawthorne G.A."/>
            <person name="Konen-Waisman S."/>
            <person name="Latham S.M."/>
            <person name="Mourier T."/>
            <person name="Norton R."/>
            <person name="Quail M.A."/>
            <person name="Sanders M."/>
            <person name="Shanmugam D."/>
            <person name="Sohal A."/>
            <person name="Wasmuth J.D."/>
            <person name="Brunk B."/>
            <person name="Grigg M.E."/>
            <person name="Howard J.C."/>
            <person name="Parkinson J."/>
            <person name="Roos D.S."/>
            <person name="Trees A.J."/>
            <person name="Berriman M."/>
            <person name="Pain A."/>
            <person name="Wastling J.M."/>
        </authorList>
    </citation>
    <scope>NUCLEOTIDE SEQUENCE [LARGE SCALE GENOMIC DNA]</scope>
    <source>
        <strain evidence="12">Liverpool</strain>
    </source>
</reference>
<feature type="region of interest" description="Disordered" evidence="7">
    <location>
        <begin position="1464"/>
        <end position="1505"/>
    </location>
</feature>